<accession>A0ABW6QW51</accession>
<name>A0ABW6QW51_9NOCA</name>
<keyword evidence="2" id="KW-1185">Reference proteome</keyword>
<evidence type="ECO:0000313" key="2">
    <source>
        <dbReference type="Proteomes" id="UP001601948"/>
    </source>
</evidence>
<proteinExistence type="predicted"/>
<organism evidence="1 2">
    <name type="scientific">Nocardia suismassiliense</name>
    <dbReference type="NCBI Taxonomy" id="2077092"/>
    <lineage>
        <taxon>Bacteria</taxon>
        <taxon>Bacillati</taxon>
        <taxon>Actinomycetota</taxon>
        <taxon>Actinomycetes</taxon>
        <taxon>Mycobacteriales</taxon>
        <taxon>Nocardiaceae</taxon>
        <taxon>Nocardia</taxon>
    </lineage>
</organism>
<evidence type="ECO:0000313" key="1">
    <source>
        <dbReference type="EMBL" id="MFF3225097.1"/>
    </source>
</evidence>
<dbReference type="RefSeq" id="WP_387719331.1">
    <property type="nucleotide sequence ID" value="NZ_JBIAPI010000004.1"/>
</dbReference>
<comment type="caution">
    <text evidence="1">The sequence shown here is derived from an EMBL/GenBank/DDBJ whole genome shotgun (WGS) entry which is preliminary data.</text>
</comment>
<sequence>MNVDFDTVRTAVRFENGSDDPNAYPYYDHCGLDPGPLTAEQAHQLSQIHLHSDSVQCRQKQAALAALEKSGKLRRPGARQ</sequence>
<dbReference type="EMBL" id="JBIAPI010000004">
    <property type="protein sequence ID" value="MFF3225097.1"/>
    <property type="molecule type" value="Genomic_DNA"/>
</dbReference>
<reference evidence="1 2" key="1">
    <citation type="submission" date="2024-10" db="EMBL/GenBank/DDBJ databases">
        <title>The Natural Products Discovery Center: Release of the First 8490 Sequenced Strains for Exploring Actinobacteria Biosynthetic Diversity.</title>
        <authorList>
            <person name="Kalkreuter E."/>
            <person name="Kautsar S.A."/>
            <person name="Yang D."/>
            <person name="Bader C.D."/>
            <person name="Teijaro C.N."/>
            <person name="Fluegel L."/>
            <person name="Davis C.M."/>
            <person name="Simpson J.R."/>
            <person name="Lauterbach L."/>
            <person name="Steele A.D."/>
            <person name="Gui C."/>
            <person name="Meng S."/>
            <person name="Li G."/>
            <person name="Viehrig K."/>
            <person name="Ye F."/>
            <person name="Su P."/>
            <person name="Kiefer A.F."/>
            <person name="Nichols A."/>
            <person name="Cepeda A.J."/>
            <person name="Yan W."/>
            <person name="Fan B."/>
            <person name="Jiang Y."/>
            <person name="Adhikari A."/>
            <person name="Zheng C.-J."/>
            <person name="Schuster L."/>
            <person name="Cowan T.M."/>
            <person name="Smanski M.J."/>
            <person name="Chevrette M.G."/>
            <person name="De Carvalho L.P.S."/>
            <person name="Shen B."/>
        </authorList>
    </citation>
    <scope>NUCLEOTIDE SEQUENCE [LARGE SCALE GENOMIC DNA]</scope>
    <source>
        <strain evidence="1 2">NPDC003040</strain>
    </source>
</reference>
<dbReference type="Proteomes" id="UP001601948">
    <property type="component" value="Unassembled WGS sequence"/>
</dbReference>
<protein>
    <submittedName>
        <fullName evidence="1">Uncharacterized protein</fullName>
    </submittedName>
</protein>
<gene>
    <name evidence="1" type="ORF">ACFYV7_20060</name>
</gene>